<evidence type="ECO:0000256" key="1">
    <source>
        <dbReference type="SAM" id="MobiDB-lite"/>
    </source>
</evidence>
<evidence type="ECO:0000313" key="2">
    <source>
        <dbReference type="EMBL" id="BAT26046.1"/>
    </source>
</evidence>
<dbReference type="AlphaFoldDB" id="A0A0P0YXA7"/>
<dbReference type="RefSeq" id="WP_060602763.1">
    <property type="nucleotide sequence ID" value="NZ_BBWQ01000009.1"/>
</dbReference>
<protein>
    <submittedName>
        <fullName evidence="2">Uncharacterized protein</fullName>
    </submittedName>
</protein>
<dbReference type="EMBL" id="LC066371">
    <property type="protein sequence ID" value="BAT26046.1"/>
    <property type="molecule type" value="Genomic_DNA"/>
</dbReference>
<sequence>MNELSQDAALVADVMLIVRARFVEAMDTLAQVDVKGLKPSAVRSLWPAFPGETIGGHHVGYGTNGSQVRYRPSSAAISRSEEVMHQWLLDYVPEEEHRVLITRWAGSLATPKWSGSFRGFCEKSGRSRSTAERHLYVAFQRIAIGLLKSAKLLHSPDWSRVVPMLPKSGTDFDNVADRVADRQYAWIKENARPADRPDLRDFSYADKRNERRRRMEKDRAA</sequence>
<proteinExistence type="predicted"/>
<feature type="region of interest" description="Disordered" evidence="1">
    <location>
        <begin position="195"/>
        <end position="221"/>
    </location>
</feature>
<organism evidence="2">
    <name type="scientific">Aureimonas altamirensis</name>
    <dbReference type="NCBI Taxonomy" id="370622"/>
    <lineage>
        <taxon>Bacteria</taxon>
        <taxon>Pseudomonadati</taxon>
        <taxon>Pseudomonadota</taxon>
        <taxon>Alphaproteobacteria</taxon>
        <taxon>Hyphomicrobiales</taxon>
        <taxon>Aurantimonadaceae</taxon>
        <taxon>Aureimonas</taxon>
    </lineage>
</organism>
<accession>A0A0P0YXA7</accession>
<reference evidence="2" key="1">
    <citation type="journal article" date="2015" name="Proc. Natl. Acad. Sci. U.S.A.">
        <title>Bacterial clade with the ribosomal RNA operon on a small plasmid rather than the chromosome.</title>
        <authorList>
            <person name="Anda M."/>
            <person name="Ohtsubo Y."/>
            <person name="Okubo T."/>
            <person name="Sugawara M."/>
            <person name="Nagata Y."/>
            <person name="Tsuda M."/>
            <person name="Minamisawa K."/>
            <person name="Mitsui H."/>
        </authorList>
    </citation>
    <scope>NUCLEOTIDE SEQUENCE</scope>
    <source>
        <strain evidence="2">DSM 21988</strain>
    </source>
</reference>
<name>A0A0P0YXA7_9HYPH</name>